<evidence type="ECO:0000313" key="3">
    <source>
        <dbReference type="Proteomes" id="UP000472265"/>
    </source>
</evidence>
<reference evidence="2" key="2">
    <citation type="submission" date="2025-08" db="UniProtKB">
        <authorList>
            <consortium name="Ensembl"/>
        </authorList>
    </citation>
    <scope>IDENTIFICATION</scope>
</reference>
<dbReference type="InterPro" id="IPR000477">
    <property type="entry name" value="RT_dom"/>
</dbReference>
<dbReference type="OMA" id="TWAGISG"/>
<sequence length="393" mass="43389">MIPPVQPGASAGELSAGGKKISFMCPMIFLKKAGENIQKTVKAEKTFYFSDIISQNLNKPCVLFKTIDSILNAPQSTCLEASPQVCEDFLRYFIDKVATIRTHISPPSFDPSIPVTCSTVLYRFEPVSLSTITKIVTQLKPSSCPTDIVSPRLFKEVWETIGLNVQKIINSSLASGVVPAFFKEAAVEPLLKKPNLDTSVHSNYRPISKLPFISKILEKTVLVQLQSFLEVHGILEIFPSGFKALHSTESALLKFFNDLLLTTDSGDSAILMLLDLTAAFDTVDHTILFSRLEHCVGIRDAALEWFRSYLSERCFSVRLGDSASSSAPLSCGVPQGSILGPILFSLYMLPLGLIFKKHGISYHFYADDSQIYLPLKRNDKSSLIPLLVCLKDV</sequence>
<reference evidence="2" key="1">
    <citation type="submission" date="2021-04" db="EMBL/GenBank/DDBJ databases">
        <authorList>
            <consortium name="Wellcome Sanger Institute Data Sharing"/>
        </authorList>
    </citation>
    <scope>NUCLEOTIDE SEQUENCE [LARGE SCALE GENOMIC DNA]</scope>
</reference>
<dbReference type="Ensembl" id="ENSSAUT00010057258.1">
    <property type="protein sequence ID" value="ENSSAUP00010054481.1"/>
    <property type="gene ID" value="ENSSAUG00010022450.1"/>
</dbReference>
<keyword evidence="3" id="KW-1185">Reference proteome</keyword>
<protein>
    <recommendedName>
        <fullName evidence="1">Reverse transcriptase domain-containing protein</fullName>
    </recommendedName>
</protein>
<dbReference type="InterPro" id="IPR043502">
    <property type="entry name" value="DNA/RNA_pol_sf"/>
</dbReference>
<organism evidence="2 3">
    <name type="scientific">Sparus aurata</name>
    <name type="common">Gilthead sea bream</name>
    <dbReference type="NCBI Taxonomy" id="8175"/>
    <lineage>
        <taxon>Eukaryota</taxon>
        <taxon>Metazoa</taxon>
        <taxon>Chordata</taxon>
        <taxon>Craniata</taxon>
        <taxon>Vertebrata</taxon>
        <taxon>Euteleostomi</taxon>
        <taxon>Actinopterygii</taxon>
        <taxon>Neopterygii</taxon>
        <taxon>Teleostei</taxon>
        <taxon>Neoteleostei</taxon>
        <taxon>Acanthomorphata</taxon>
        <taxon>Eupercaria</taxon>
        <taxon>Spariformes</taxon>
        <taxon>Sparidae</taxon>
        <taxon>Sparus</taxon>
    </lineage>
</organism>
<feature type="domain" description="Reverse transcriptase" evidence="1">
    <location>
        <begin position="171"/>
        <end position="393"/>
    </location>
</feature>
<name>A0A671Y010_SPAAU</name>
<dbReference type="Pfam" id="PF00078">
    <property type="entry name" value="RVT_1"/>
    <property type="match status" value="1"/>
</dbReference>
<dbReference type="InParanoid" id="A0A671Y010"/>
<dbReference type="AlphaFoldDB" id="A0A671Y010"/>
<proteinExistence type="predicted"/>
<dbReference type="PANTHER" id="PTHR33332">
    <property type="entry name" value="REVERSE TRANSCRIPTASE DOMAIN-CONTAINING PROTEIN"/>
    <property type="match status" value="1"/>
</dbReference>
<dbReference type="SUPFAM" id="SSF56672">
    <property type="entry name" value="DNA/RNA polymerases"/>
    <property type="match status" value="1"/>
</dbReference>
<dbReference type="PROSITE" id="PS50878">
    <property type="entry name" value="RT_POL"/>
    <property type="match status" value="1"/>
</dbReference>
<evidence type="ECO:0000259" key="1">
    <source>
        <dbReference type="PROSITE" id="PS50878"/>
    </source>
</evidence>
<reference evidence="2" key="3">
    <citation type="submission" date="2025-09" db="UniProtKB">
        <authorList>
            <consortium name="Ensembl"/>
        </authorList>
    </citation>
    <scope>IDENTIFICATION</scope>
</reference>
<accession>A0A671Y010</accession>
<dbReference type="GeneTree" id="ENSGT01150000286909"/>
<evidence type="ECO:0000313" key="2">
    <source>
        <dbReference type="Ensembl" id="ENSSAUP00010054481.1"/>
    </source>
</evidence>
<dbReference type="Proteomes" id="UP000472265">
    <property type="component" value="Chromosome 21"/>
</dbReference>